<proteinExistence type="predicted"/>
<reference evidence="2" key="1">
    <citation type="submission" date="2018-05" db="EMBL/GenBank/DDBJ databases">
        <authorList>
            <person name="Lanie J.A."/>
            <person name="Ng W.-L."/>
            <person name="Kazmierczak K.M."/>
            <person name="Andrzejewski T.M."/>
            <person name="Davidsen T.M."/>
            <person name="Wayne K.J."/>
            <person name="Tettelin H."/>
            <person name="Glass J.I."/>
            <person name="Rusch D."/>
            <person name="Podicherti R."/>
            <person name="Tsui H.-C.T."/>
            <person name="Winkler M.E."/>
        </authorList>
    </citation>
    <scope>NUCLEOTIDE SEQUENCE</scope>
</reference>
<protein>
    <recommendedName>
        <fullName evidence="1">Spore protein YkvP/CgeB glycosyl transferase-like domain-containing protein</fullName>
    </recommendedName>
</protein>
<feature type="domain" description="Spore protein YkvP/CgeB glycosyl transferase-like" evidence="1">
    <location>
        <begin position="13"/>
        <end position="168"/>
    </location>
</feature>
<evidence type="ECO:0000259" key="1">
    <source>
        <dbReference type="Pfam" id="PF13524"/>
    </source>
</evidence>
<dbReference type="EMBL" id="UINC01080419">
    <property type="protein sequence ID" value="SVC23333.1"/>
    <property type="molecule type" value="Genomic_DNA"/>
</dbReference>
<dbReference type="AlphaFoldDB" id="A0A382KIU8"/>
<evidence type="ECO:0000313" key="2">
    <source>
        <dbReference type="EMBL" id="SVC23333.1"/>
    </source>
</evidence>
<name>A0A382KIU8_9ZZZZ</name>
<organism evidence="2">
    <name type="scientific">marine metagenome</name>
    <dbReference type="NCBI Taxonomy" id="408172"/>
    <lineage>
        <taxon>unclassified sequences</taxon>
        <taxon>metagenomes</taxon>
        <taxon>ecological metagenomes</taxon>
    </lineage>
</organism>
<gene>
    <name evidence="2" type="ORF">METZ01_LOCUS276187</name>
</gene>
<accession>A0A382KIU8</accession>
<dbReference type="Pfam" id="PF13524">
    <property type="entry name" value="Glyco_trans_1_2"/>
    <property type="match status" value="1"/>
</dbReference>
<feature type="non-terminal residue" evidence="2">
    <location>
        <position position="1"/>
    </location>
</feature>
<sequence length="187" mass="21076">YFQNEKTFYPAREKQIDITFSGSGNISRYVYLAFTKSLAQKKGYTSEIHVHNRSINSALSPEDYSRLIRESRAVLNLSARPAPGVRVVTGRVQEAIASKSLLIEEKNESVARIFTPYAHYIPFDSKEELAIAIDFSVNCGELVDKITEAAYTKYRREHSSKRGWSQILRLCNVSSQTAGNSDSKVSQ</sequence>
<dbReference type="InterPro" id="IPR055259">
    <property type="entry name" value="YkvP/CgeB_Glyco_trans-like"/>
</dbReference>